<dbReference type="AlphaFoldDB" id="A0A9P7BAB8"/>
<dbReference type="EMBL" id="PUHQ01000003">
    <property type="protein sequence ID" value="KAG0666911.1"/>
    <property type="molecule type" value="Genomic_DNA"/>
</dbReference>
<evidence type="ECO:0000256" key="1">
    <source>
        <dbReference type="SAM" id="MobiDB-lite"/>
    </source>
</evidence>
<feature type="compositionally biased region" description="Basic residues" evidence="1">
    <location>
        <begin position="530"/>
        <end position="544"/>
    </location>
</feature>
<feature type="compositionally biased region" description="Low complexity" evidence="1">
    <location>
        <begin position="776"/>
        <end position="785"/>
    </location>
</feature>
<protein>
    <submittedName>
        <fullName evidence="2">Uncharacterized protein</fullName>
    </submittedName>
</protein>
<evidence type="ECO:0000313" key="3">
    <source>
        <dbReference type="Proteomes" id="UP000777482"/>
    </source>
</evidence>
<dbReference type="OrthoDB" id="2526787at2759"/>
<dbReference type="Proteomes" id="UP000777482">
    <property type="component" value="Unassembled WGS sequence"/>
</dbReference>
<keyword evidence="3" id="KW-1185">Reference proteome</keyword>
<feature type="compositionally biased region" description="Basic and acidic residues" evidence="1">
    <location>
        <begin position="723"/>
        <end position="732"/>
    </location>
</feature>
<accession>A0A9P7BAB8</accession>
<proteinExistence type="predicted"/>
<evidence type="ECO:0000313" key="2">
    <source>
        <dbReference type="EMBL" id="KAG0666911.1"/>
    </source>
</evidence>
<feature type="compositionally biased region" description="Polar residues" evidence="1">
    <location>
        <begin position="480"/>
        <end position="498"/>
    </location>
</feature>
<feature type="region of interest" description="Disordered" evidence="1">
    <location>
        <begin position="686"/>
        <end position="792"/>
    </location>
</feature>
<feature type="region of interest" description="Disordered" evidence="1">
    <location>
        <begin position="443"/>
        <end position="592"/>
    </location>
</feature>
<gene>
    <name evidence="2" type="ORF">C6P46_003621</name>
</gene>
<feature type="compositionally biased region" description="Polar residues" evidence="1">
    <location>
        <begin position="733"/>
        <end position="744"/>
    </location>
</feature>
<reference evidence="2 3" key="1">
    <citation type="submission" date="2020-11" db="EMBL/GenBank/DDBJ databases">
        <title>Kefir isolates.</title>
        <authorList>
            <person name="Marcisauskas S."/>
            <person name="Kim Y."/>
            <person name="Blasche S."/>
        </authorList>
    </citation>
    <scope>NUCLEOTIDE SEQUENCE [LARGE SCALE GENOMIC DNA]</scope>
    <source>
        <strain evidence="2 3">KR</strain>
    </source>
</reference>
<organism evidence="2 3">
    <name type="scientific">Rhodotorula mucilaginosa</name>
    <name type="common">Yeast</name>
    <name type="synonym">Rhodotorula rubra</name>
    <dbReference type="NCBI Taxonomy" id="5537"/>
    <lineage>
        <taxon>Eukaryota</taxon>
        <taxon>Fungi</taxon>
        <taxon>Dikarya</taxon>
        <taxon>Basidiomycota</taxon>
        <taxon>Pucciniomycotina</taxon>
        <taxon>Microbotryomycetes</taxon>
        <taxon>Sporidiobolales</taxon>
        <taxon>Sporidiobolaceae</taxon>
        <taxon>Rhodotorula</taxon>
    </lineage>
</organism>
<comment type="caution">
    <text evidence="2">The sequence shown here is derived from an EMBL/GenBank/DDBJ whole genome shotgun (WGS) entry which is preliminary data.</text>
</comment>
<name>A0A9P7BAB8_RHOMI</name>
<feature type="compositionally biased region" description="Low complexity" evidence="1">
    <location>
        <begin position="552"/>
        <end position="569"/>
    </location>
</feature>
<feature type="compositionally biased region" description="Polar residues" evidence="1">
    <location>
        <begin position="758"/>
        <end position="769"/>
    </location>
</feature>
<sequence>MLVLRVLPPNGNPNNLFPYEGIWGLEPVSVPGRIGCTYDARASGKPPLVKSVQVRIVRIESIKGKTVRERMAEAVIWTPPRGKDAVEIGQVEIPFQLSLPANVRGMSSMTMFPTARVAYHVEASATLASGRRVTAESRTMHVVRFSKVDMDPSSSGPISWSSSTVFDRVPPFEYSIRIPNQPFTPEDYLNVHVEIRVPRNAPGPVQLKDFELSTKRQVYTLATGAPSGPVESTPFQYESEILAARIARPSTRAARAAAKRAGEPDPFDSLLLLQQQQQMQVDIETDPPGLPLWESNTFPMVLNPGEARVGVARLRLCERGFHAWSYGESGENDVFKVAFTLAPKFIVKKGRSSESFKLKPKPIHVCSAEDYPAMPRPLVVTSSSSSISSDEVFEPTWPKVAPPPPSRPASSLCVPGRCDAASNKAPCSAAPQFCQRGRRLAEASEASGAPARTRARRDPPLELPLPDGASSFSDLEGRISGSSTLETLGPTTSHSLDTPSEPPPSPVPSSRSSHAGVQWHTTTTAGAARHPSRLVRASQRHRPRSAASGRASTFDSSSGTSLSNISTASYGTVNSSHNGHSPSLDSRRPRTRSASMTAIAGVPISPSSCSSPTLAANTDGMHGLHLGDEPIAFAGQSSEVLAREPSPRSQFVALAPLEAAPPQAPPSPEAVEGTALPKEAPVFRDPFATASTPQGSLIRAETTPDMSSVPTLIAPDGRSTRAGRAEVARGRSESSAVPPNSLKGSTKHPLEGFVAGRRSSTPHSTNSTLAFGRRASSSPPGSMSSTRKPSVATLLVNLFSRRGSKA</sequence>
<feature type="compositionally biased region" description="Polar residues" evidence="1">
    <location>
        <begin position="570"/>
        <end position="584"/>
    </location>
</feature>